<dbReference type="PANTHER" id="PTHR31118">
    <property type="entry name" value="CYCLASE-LIKE PROTEIN 2"/>
    <property type="match status" value="1"/>
</dbReference>
<organism evidence="2 3">
    <name type="scientific">Siccirubricoccus deserti</name>
    <dbReference type="NCBI Taxonomy" id="2013562"/>
    <lineage>
        <taxon>Bacteria</taxon>
        <taxon>Pseudomonadati</taxon>
        <taxon>Pseudomonadota</taxon>
        <taxon>Alphaproteobacteria</taxon>
        <taxon>Acetobacterales</taxon>
        <taxon>Roseomonadaceae</taxon>
        <taxon>Siccirubricoccus</taxon>
    </lineage>
</organism>
<feature type="signal peptide" evidence="1">
    <location>
        <begin position="1"/>
        <end position="34"/>
    </location>
</feature>
<evidence type="ECO:0000313" key="3">
    <source>
        <dbReference type="Proteomes" id="UP000600101"/>
    </source>
</evidence>
<dbReference type="InterPro" id="IPR037175">
    <property type="entry name" value="KFase_sf"/>
</dbReference>
<keyword evidence="3" id="KW-1185">Reference proteome</keyword>
<proteinExistence type="predicted"/>
<accession>A0A9X0QYR9</accession>
<feature type="chain" id="PRO_5040735907" evidence="1">
    <location>
        <begin position="35"/>
        <end position="269"/>
    </location>
</feature>
<sequence length="269" mass="28049">MCNACVMDIVASRLGRRKALAAAGAAIAAFRLSAAPAAAQAIRTARVVELTHSLGPNFPTFDGAPAIEIERKLSFARDGYNMNKLTYLEHVGTHFDAPIHFSTNGPSVDAIPVESLVCPLVVLNVTERAAADPDYQLTPEDLAAHERTHGRIPQGACVALRSGWDAHVATSRFRNADAAGVLRFPGFRPDLAPILLERGVAGVAVDTLSLDHGASRDFAFHLAWLGAGRWGLECAANLGALPPTGATIVAGAPRIAGGTGGPGRALALL</sequence>
<dbReference type="AlphaFoldDB" id="A0A9X0QYR9"/>
<gene>
    <name evidence="2" type="ORF">H7965_14185</name>
</gene>
<name>A0A9X0QYR9_9PROT</name>
<dbReference type="InterPro" id="IPR006311">
    <property type="entry name" value="TAT_signal"/>
</dbReference>
<dbReference type="SUPFAM" id="SSF102198">
    <property type="entry name" value="Putative cyclase"/>
    <property type="match status" value="1"/>
</dbReference>
<reference evidence="2" key="1">
    <citation type="submission" date="2020-08" db="EMBL/GenBank/DDBJ databases">
        <authorList>
            <person name="Hu Y."/>
            <person name="Nguyen S.V."/>
            <person name="Li F."/>
            <person name="Fanning S."/>
        </authorList>
    </citation>
    <scope>NUCLEOTIDE SEQUENCE</scope>
    <source>
        <strain evidence="2">SYSU D8009</strain>
    </source>
</reference>
<comment type="caution">
    <text evidence="2">The sequence shown here is derived from an EMBL/GenBank/DDBJ whole genome shotgun (WGS) entry which is preliminary data.</text>
</comment>
<evidence type="ECO:0000256" key="1">
    <source>
        <dbReference type="SAM" id="SignalP"/>
    </source>
</evidence>
<dbReference type="InterPro" id="IPR007325">
    <property type="entry name" value="KFase/CYL"/>
</dbReference>
<keyword evidence="1" id="KW-0732">Signal</keyword>
<dbReference type="Proteomes" id="UP000600101">
    <property type="component" value="Unassembled WGS sequence"/>
</dbReference>
<dbReference type="Gene3D" id="3.50.30.50">
    <property type="entry name" value="Putative cyclase"/>
    <property type="match status" value="1"/>
</dbReference>
<evidence type="ECO:0000313" key="2">
    <source>
        <dbReference type="EMBL" id="MBC4016471.1"/>
    </source>
</evidence>
<dbReference type="GO" id="GO:0004061">
    <property type="term" value="F:arylformamidase activity"/>
    <property type="evidence" value="ECO:0007669"/>
    <property type="project" value="InterPro"/>
</dbReference>
<dbReference type="PROSITE" id="PS51318">
    <property type="entry name" value="TAT"/>
    <property type="match status" value="1"/>
</dbReference>
<dbReference type="PANTHER" id="PTHR31118:SF12">
    <property type="entry name" value="CYCLASE-LIKE PROTEIN 2"/>
    <property type="match status" value="1"/>
</dbReference>
<dbReference type="Pfam" id="PF04199">
    <property type="entry name" value="Cyclase"/>
    <property type="match status" value="1"/>
</dbReference>
<protein>
    <submittedName>
        <fullName evidence="2">Cyclase family protein</fullName>
    </submittedName>
</protein>
<dbReference type="GO" id="GO:0019441">
    <property type="term" value="P:L-tryptophan catabolic process to kynurenine"/>
    <property type="evidence" value="ECO:0007669"/>
    <property type="project" value="InterPro"/>
</dbReference>
<dbReference type="EMBL" id="JACOMF010000015">
    <property type="protein sequence ID" value="MBC4016471.1"/>
    <property type="molecule type" value="Genomic_DNA"/>
</dbReference>